<evidence type="ECO:0000256" key="6">
    <source>
        <dbReference type="ARBA" id="ARBA00022833"/>
    </source>
</evidence>
<evidence type="ECO:0000256" key="3">
    <source>
        <dbReference type="ARBA" id="ARBA00006759"/>
    </source>
</evidence>
<dbReference type="InterPro" id="IPR001279">
    <property type="entry name" value="Metallo-B-lactamas"/>
</dbReference>
<keyword evidence="11" id="KW-1185">Reference proteome</keyword>
<comment type="function">
    <text evidence="7">Thiolesterase that catalyzes the hydrolysis of S-D-lactoyl-glutathione to form glutathione and D-lactic acid.</text>
</comment>
<dbReference type="GO" id="GO:0046872">
    <property type="term" value="F:metal ion binding"/>
    <property type="evidence" value="ECO:0007669"/>
    <property type="project" value="UniProtKB-KW"/>
</dbReference>
<dbReference type="PANTHER" id="PTHR43705:SF1">
    <property type="entry name" value="HYDROXYACYLGLUTATHIONE HYDROLASE GLOB"/>
    <property type="match status" value="1"/>
</dbReference>
<dbReference type="GO" id="GO:0019243">
    <property type="term" value="P:methylglyoxal catabolic process to D-lactate via S-lactoyl-glutathione"/>
    <property type="evidence" value="ECO:0007669"/>
    <property type="project" value="UniProtKB-UniRule"/>
</dbReference>
<feature type="binding site" evidence="7">
    <location>
        <position position="167"/>
    </location>
    <ligand>
        <name>Zn(2+)</name>
        <dbReference type="ChEBI" id="CHEBI:29105"/>
        <label>2</label>
    </ligand>
</feature>
<comment type="similarity">
    <text evidence="3 7">Belongs to the metallo-beta-lactamase superfamily. Glyoxalase II family.</text>
</comment>
<feature type="binding site" evidence="7">
    <location>
        <position position="59"/>
    </location>
    <ligand>
        <name>Zn(2+)</name>
        <dbReference type="ChEBI" id="CHEBI:29105"/>
        <label>2</label>
    </ligand>
</feature>
<dbReference type="InterPro" id="IPR035680">
    <property type="entry name" value="Clx_II_MBL"/>
</dbReference>
<evidence type="ECO:0000256" key="8">
    <source>
        <dbReference type="SAM" id="MobiDB-lite"/>
    </source>
</evidence>
<evidence type="ECO:0000256" key="4">
    <source>
        <dbReference type="ARBA" id="ARBA00022723"/>
    </source>
</evidence>
<protein>
    <recommendedName>
        <fullName evidence="7">Hydroxyacylglutathione hydrolase</fullName>
        <ecNumber evidence="7">3.1.2.6</ecNumber>
    </recommendedName>
    <alternativeName>
        <fullName evidence="7">Glyoxalase II</fullName>
        <shortName evidence="7">Glx II</shortName>
    </alternativeName>
</protein>
<keyword evidence="5 7" id="KW-0378">Hydrolase</keyword>
<dbReference type="EMBL" id="RIZG01000004">
    <property type="protein sequence ID" value="RNF51157.1"/>
    <property type="molecule type" value="Genomic_DNA"/>
</dbReference>
<comment type="pathway">
    <text evidence="2 7">Secondary metabolite metabolism; methylglyoxal degradation; (R)-lactate from methylglyoxal: step 2/2.</text>
</comment>
<name>A0A3M8Q4X9_9GAMM</name>
<dbReference type="InterPro" id="IPR036866">
    <property type="entry name" value="RibonucZ/Hydroxyglut_hydro"/>
</dbReference>
<keyword evidence="6 7" id="KW-0862">Zinc</keyword>
<dbReference type="EC" id="3.1.2.6" evidence="7"/>
<dbReference type="SUPFAM" id="SSF56281">
    <property type="entry name" value="Metallo-hydrolase/oxidoreductase"/>
    <property type="match status" value="1"/>
</dbReference>
<dbReference type="SMART" id="SM00849">
    <property type="entry name" value="Lactamase_B"/>
    <property type="match status" value="1"/>
</dbReference>
<evidence type="ECO:0000313" key="10">
    <source>
        <dbReference type="EMBL" id="RNF51157.1"/>
    </source>
</evidence>
<dbReference type="Pfam" id="PF00753">
    <property type="entry name" value="Lactamase_B"/>
    <property type="match status" value="1"/>
</dbReference>
<dbReference type="GO" id="GO:0004416">
    <property type="term" value="F:hydroxyacylglutathione hydrolase activity"/>
    <property type="evidence" value="ECO:0007669"/>
    <property type="project" value="UniProtKB-UniRule"/>
</dbReference>
<organism evidence="10 11">
    <name type="scientific">Marinomonas hwangdonensis</name>
    <dbReference type="NCBI Taxonomy" id="1053647"/>
    <lineage>
        <taxon>Bacteria</taxon>
        <taxon>Pseudomonadati</taxon>
        <taxon>Pseudomonadota</taxon>
        <taxon>Gammaproteobacteria</taxon>
        <taxon>Oceanospirillales</taxon>
        <taxon>Oceanospirillaceae</taxon>
        <taxon>Marinomonas</taxon>
    </lineage>
</organism>
<dbReference type="UniPathway" id="UPA00619">
    <property type="reaction ID" value="UER00676"/>
</dbReference>
<comment type="caution">
    <text evidence="10">The sequence shown here is derived from an EMBL/GenBank/DDBJ whole genome shotgun (WGS) entry which is preliminary data.</text>
</comment>
<evidence type="ECO:0000256" key="7">
    <source>
        <dbReference type="HAMAP-Rule" id="MF_01374"/>
    </source>
</evidence>
<dbReference type="RefSeq" id="WP_123095670.1">
    <property type="nucleotide sequence ID" value="NZ_RIZG01000004.1"/>
</dbReference>
<dbReference type="Gene3D" id="3.60.15.10">
    <property type="entry name" value="Ribonuclease Z/Hydroxyacylglutathione hydrolase-like"/>
    <property type="match status" value="1"/>
</dbReference>
<evidence type="ECO:0000256" key="5">
    <source>
        <dbReference type="ARBA" id="ARBA00022801"/>
    </source>
</evidence>
<reference evidence="10 11" key="1">
    <citation type="journal article" date="2012" name="Int. J. Syst. Evol. Microbiol.">
        <title>Marinomonas hwangdonensis sp. nov., isolated from seawater.</title>
        <authorList>
            <person name="Jung Y.T."/>
            <person name="Oh T.K."/>
            <person name="Yoon J.H."/>
        </authorList>
    </citation>
    <scope>NUCLEOTIDE SEQUENCE [LARGE SCALE GENOMIC DNA]</scope>
    <source>
        <strain evidence="10 11">HDW-15</strain>
    </source>
</reference>
<evidence type="ECO:0000313" key="11">
    <source>
        <dbReference type="Proteomes" id="UP000280507"/>
    </source>
</evidence>
<comment type="catalytic activity">
    <reaction evidence="1 7">
        <text>an S-(2-hydroxyacyl)glutathione + H2O = a 2-hydroxy carboxylate + glutathione + H(+)</text>
        <dbReference type="Rhea" id="RHEA:21864"/>
        <dbReference type="ChEBI" id="CHEBI:15377"/>
        <dbReference type="ChEBI" id="CHEBI:15378"/>
        <dbReference type="ChEBI" id="CHEBI:57925"/>
        <dbReference type="ChEBI" id="CHEBI:58896"/>
        <dbReference type="ChEBI" id="CHEBI:71261"/>
        <dbReference type="EC" id="3.1.2.6"/>
    </reaction>
</comment>
<sequence>MTIFPLPAFQDNYIWILKDAKSSEIWAVDPGDASVVLQYCREQDVLLKGILITHHHKDHTGGVAELKHFADCPVYGPTHLTELVTHPMTKGDTVTIFSHTFKVLETPGHTLDHLCYFSSQETPILFSGDTLFKGGCGRIMEGNPAQMLAAMTVISALPDNTLIYATHEYTLANYRFALSLEPNNAELVAENERSQQKRRNNEPTLPTSLALEKNTNPFLRTHIEALKTSAAQQLNESPANEPVGSFRQVRSAKDSFS</sequence>
<feature type="region of interest" description="Disordered" evidence="8">
    <location>
        <begin position="230"/>
        <end position="257"/>
    </location>
</feature>
<comment type="cofactor">
    <cofactor evidence="7">
        <name>Zn(2+)</name>
        <dbReference type="ChEBI" id="CHEBI:29105"/>
    </cofactor>
    <text evidence="7">Binds 2 Zn(2+) ions per subunit.</text>
</comment>
<evidence type="ECO:0000256" key="1">
    <source>
        <dbReference type="ARBA" id="ARBA00001623"/>
    </source>
</evidence>
<feature type="binding site" evidence="7">
    <location>
        <position position="56"/>
    </location>
    <ligand>
        <name>Zn(2+)</name>
        <dbReference type="ChEBI" id="CHEBI:29105"/>
        <label>1</label>
    </ligand>
</feature>
<dbReference type="Pfam" id="PF16123">
    <property type="entry name" value="HAGH_C"/>
    <property type="match status" value="1"/>
</dbReference>
<dbReference type="Proteomes" id="UP000280507">
    <property type="component" value="Unassembled WGS sequence"/>
</dbReference>
<feature type="domain" description="Metallo-beta-lactamase" evidence="9">
    <location>
        <begin position="11"/>
        <end position="167"/>
    </location>
</feature>
<dbReference type="InterPro" id="IPR017782">
    <property type="entry name" value="Hydroxyacylglutathione_Hdrlase"/>
</dbReference>
<dbReference type="CDD" id="cd07723">
    <property type="entry name" value="hydroxyacylglutathione_hydrolase_MBL-fold"/>
    <property type="match status" value="1"/>
</dbReference>
<gene>
    <name evidence="7 10" type="primary">gloB</name>
    <name evidence="10" type="ORF">EBI00_07985</name>
</gene>
<feature type="binding site" evidence="7">
    <location>
        <position position="54"/>
    </location>
    <ligand>
        <name>Zn(2+)</name>
        <dbReference type="ChEBI" id="CHEBI:29105"/>
        <label>1</label>
    </ligand>
</feature>
<dbReference type="AlphaFoldDB" id="A0A3M8Q4X9"/>
<feature type="binding site" evidence="7">
    <location>
        <position position="58"/>
    </location>
    <ligand>
        <name>Zn(2+)</name>
        <dbReference type="ChEBI" id="CHEBI:29105"/>
        <label>2</label>
    </ligand>
</feature>
<evidence type="ECO:0000259" key="9">
    <source>
        <dbReference type="SMART" id="SM00849"/>
    </source>
</evidence>
<feature type="region of interest" description="Disordered" evidence="8">
    <location>
        <begin position="189"/>
        <end position="208"/>
    </location>
</feature>
<dbReference type="NCBIfam" id="TIGR03413">
    <property type="entry name" value="GSH_gloB"/>
    <property type="match status" value="1"/>
</dbReference>
<accession>A0A3M8Q4X9</accession>
<feature type="compositionally biased region" description="Basic and acidic residues" evidence="8">
    <location>
        <begin position="190"/>
        <end position="201"/>
    </location>
</feature>
<dbReference type="OrthoDB" id="9802248at2"/>
<feature type="binding site" evidence="7">
    <location>
        <position position="109"/>
    </location>
    <ligand>
        <name>Zn(2+)</name>
        <dbReference type="ChEBI" id="CHEBI:29105"/>
        <label>1</label>
    </ligand>
</feature>
<proteinExistence type="inferred from homology"/>
<dbReference type="HAMAP" id="MF_01374">
    <property type="entry name" value="Glyoxalase_2"/>
    <property type="match status" value="1"/>
</dbReference>
<comment type="subunit">
    <text evidence="7">Monomer.</text>
</comment>
<keyword evidence="4 7" id="KW-0479">Metal-binding</keyword>
<feature type="binding site" evidence="7">
    <location>
        <position position="129"/>
    </location>
    <ligand>
        <name>Zn(2+)</name>
        <dbReference type="ChEBI" id="CHEBI:29105"/>
        <label>2</label>
    </ligand>
</feature>
<dbReference type="PIRSF" id="PIRSF005457">
    <property type="entry name" value="Glx"/>
    <property type="match status" value="1"/>
</dbReference>
<evidence type="ECO:0000256" key="2">
    <source>
        <dbReference type="ARBA" id="ARBA00004963"/>
    </source>
</evidence>
<feature type="binding site" evidence="7">
    <location>
        <position position="129"/>
    </location>
    <ligand>
        <name>Zn(2+)</name>
        <dbReference type="ChEBI" id="CHEBI:29105"/>
        <label>1</label>
    </ligand>
</feature>
<dbReference type="InterPro" id="IPR032282">
    <property type="entry name" value="HAGH_C"/>
</dbReference>
<dbReference type="InterPro" id="IPR050110">
    <property type="entry name" value="Glyoxalase_II_hydrolase"/>
</dbReference>
<dbReference type="PANTHER" id="PTHR43705">
    <property type="entry name" value="HYDROXYACYLGLUTATHIONE HYDROLASE"/>
    <property type="match status" value="1"/>
</dbReference>